<dbReference type="Pfam" id="PF12728">
    <property type="entry name" value="HTH_17"/>
    <property type="match status" value="1"/>
</dbReference>
<proteinExistence type="predicted"/>
<reference evidence="2 3" key="1">
    <citation type="submission" date="2022-07" db="EMBL/GenBank/DDBJ databases">
        <title>Degradation activity of malathion, p-nitrophenol and potential low-temperature adaptation strategy of Rhodococcus sp. FXJ9.536.</title>
        <authorList>
            <person name="Huang J."/>
            <person name="Huang Y."/>
        </authorList>
    </citation>
    <scope>NUCLEOTIDE SEQUENCE [LARGE SCALE GENOMIC DNA]</scope>
    <source>
        <strain evidence="2 3">FXJ9.536</strain>
    </source>
</reference>
<name>A0ABT1QFH4_9NOCA</name>
<dbReference type="SUPFAM" id="SSF46955">
    <property type="entry name" value="Putative DNA-binding domain"/>
    <property type="match status" value="1"/>
</dbReference>
<gene>
    <name evidence="2" type="ORF">NOF53_14760</name>
</gene>
<accession>A0ABT1QFH4</accession>
<evidence type="ECO:0000313" key="2">
    <source>
        <dbReference type="EMBL" id="MCQ4120418.1"/>
    </source>
</evidence>
<dbReference type="EMBL" id="JANFQF010000011">
    <property type="protein sequence ID" value="MCQ4120418.1"/>
    <property type="molecule type" value="Genomic_DNA"/>
</dbReference>
<feature type="domain" description="Helix-turn-helix" evidence="1">
    <location>
        <begin position="4"/>
        <end position="56"/>
    </location>
</feature>
<protein>
    <submittedName>
        <fullName evidence="2">Helix-turn-helix domain-containing protein</fullName>
    </submittedName>
</protein>
<keyword evidence="3" id="KW-1185">Reference proteome</keyword>
<dbReference type="RefSeq" id="WP_255969728.1">
    <property type="nucleotide sequence ID" value="NZ_JANFQF010000011.1"/>
</dbReference>
<comment type="caution">
    <text evidence="2">The sequence shown here is derived from an EMBL/GenBank/DDBJ whole genome shotgun (WGS) entry which is preliminary data.</text>
</comment>
<evidence type="ECO:0000313" key="3">
    <source>
        <dbReference type="Proteomes" id="UP001524501"/>
    </source>
</evidence>
<organism evidence="2 3">
    <name type="scientific">Rhodococcus tibetensis</name>
    <dbReference type="NCBI Taxonomy" id="2965064"/>
    <lineage>
        <taxon>Bacteria</taxon>
        <taxon>Bacillati</taxon>
        <taxon>Actinomycetota</taxon>
        <taxon>Actinomycetes</taxon>
        <taxon>Mycobacteriales</taxon>
        <taxon>Nocardiaceae</taxon>
        <taxon>Rhodococcus</taxon>
    </lineage>
</organism>
<dbReference type="InterPro" id="IPR009061">
    <property type="entry name" value="DNA-bd_dom_put_sf"/>
</dbReference>
<dbReference type="Proteomes" id="UP001524501">
    <property type="component" value="Unassembled WGS sequence"/>
</dbReference>
<evidence type="ECO:0000259" key="1">
    <source>
        <dbReference type="Pfam" id="PF12728"/>
    </source>
</evidence>
<dbReference type="Gene3D" id="1.10.1660.10">
    <property type="match status" value="1"/>
</dbReference>
<dbReference type="InterPro" id="IPR041657">
    <property type="entry name" value="HTH_17"/>
</dbReference>
<sequence length="60" mass="6418">MNLVSSADVARELRVSRKTVTRLVESGDLTPVVRGPGLRGAFLFDPADIEALVAERGAHT</sequence>